<reference evidence="2" key="2">
    <citation type="submission" date="2020-09" db="EMBL/GenBank/DDBJ databases">
        <authorList>
            <person name="Sun Q."/>
            <person name="Zhou Y."/>
        </authorList>
    </citation>
    <scope>NUCLEOTIDE SEQUENCE</scope>
    <source>
        <strain evidence="2">CGMCC 1.12426</strain>
    </source>
</reference>
<dbReference type="AlphaFoldDB" id="A0A916WZM6"/>
<dbReference type="Pfam" id="PF12059">
    <property type="entry name" value="DUF3540"/>
    <property type="match status" value="1"/>
</dbReference>
<proteinExistence type="predicted"/>
<evidence type="ECO:0000313" key="2">
    <source>
        <dbReference type="EMBL" id="GGB45858.1"/>
    </source>
</evidence>
<name>A0A916WZM6_9HYPH</name>
<gene>
    <name evidence="2" type="ORF">GCM10011316_17460</name>
</gene>
<protein>
    <recommendedName>
        <fullName evidence="4">DUF3540 domain-containing protein</fullName>
    </recommendedName>
</protein>
<feature type="region of interest" description="Disordered" evidence="1">
    <location>
        <begin position="1"/>
        <end position="22"/>
    </location>
</feature>
<evidence type="ECO:0000313" key="3">
    <source>
        <dbReference type="Proteomes" id="UP000605148"/>
    </source>
</evidence>
<evidence type="ECO:0008006" key="4">
    <source>
        <dbReference type="Google" id="ProtNLM"/>
    </source>
</evidence>
<comment type="caution">
    <text evidence="2">The sequence shown here is derived from an EMBL/GenBank/DDBJ whole genome shotgun (WGS) entry which is preliminary data.</text>
</comment>
<organism evidence="2 3">
    <name type="scientific">Roseibium aquae</name>
    <dbReference type="NCBI Taxonomy" id="1323746"/>
    <lineage>
        <taxon>Bacteria</taxon>
        <taxon>Pseudomonadati</taxon>
        <taxon>Pseudomonadota</taxon>
        <taxon>Alphaproteobacteria</taxon>
        <taxon>Hyphomicrobiales</taxon>
        <taxon>Stappiaceae</taxon>
        <taxon>Roseibium</taxon>
    </lineage>
</organism>
<evidence type="ECO:0000256" key="1">
    <source>
        <dbReference type="SAM" id="MobiDB-lite"/>
    </source>
</evidence>
<accession>A0A916WZM6</accession>
<sequence>MTPFPQKLNVPVTAEDRPSEVPDLRTGTVTALVTGSQMLVRLDTDETCHAAQAAGCLLQPDIGDTVLLYRAPHEAYVLSVLTRGGDGKATLSVSGASHVALKAARQLDLAAPEVTVTARRLSLISETLTKTGKQLIQTFTKTLETTVDKFVSARTINTNAATRTSAIKETDTLQAGILVQNIDSVATQTSDISMVTAKEDVRLDAKRVSVG</sequence>
<dbReference type="EMBL" id="BMFA01000004">
    <property type="protein sequence ID" value="GGB45858.1"/>
    <property type="molecule type" value="Genomic_DNA"/>
</dbReference>
<reference evidence="2" key="1">
    <citation type="journal article" date="2014" name="Int. J. Syst. Evol. Microbiol.">
        <title>Complete genome sequence of Corynebacterium casei LMG S-19264T (=DSM 44701T), isolated from a smear-ripened cheese.</title>
        <authorList>
            <consortium name="US DOE Joint Genome Institute (JGI-PGF)"/>
            <person name="Walter F."/>
            <person name="Albersmeier A."/>
            <person name="Kalinowski J."/>
            <person name="Ruckert C."/>
        </authorList>
    </citation>
    <scope>NUCLEOTIDE SEQUENCE</scope>
    <source>
        <strain evidence="2">CGMCC 1.12426</strain>
    </source>
</reference>
<dbReference type="RefSeq" id="WP_150495542.1">
    <property type="nucleotide sequence ID" value="NZ_BMFA01000004.1"/>
</dbReference>
<keyword evidence="3" id="KW-1185">Reference proteome</keyword>
<dbReference type="OrthoDB" id="7677552at2"/>
<dbReference type="InterPro" id="IPR021927">
    <property type="entry name" value="DUF3540"/>
</dbReference>
<dbReference type="Proteomes" id="UP000605148">
    <property type="component" value="Unassembled WGS sequence"/>
</dbReference>